<dbReference type="Pfam" id="PF00496">
    <property type="entry name" value="SBP_bac_5"/>
    <property type="match status" value="1"/>
</dbReference>
<dbReference type="SUPFAM" id="SSF53850">
    <property type="entry name" value="Periplasmic binding protein-like II"/>
    <property type="match status" value="1"/>
</dbReference>
<evidence type="ECO:0000256" key="5">
    <source>
        <dbReference type="ARBA" id="ARBA00022856"/>
    </source>
</evidence>
<dbReference type="PIRSF" id="PIRSF002741">
    <property type="entry name" value="MppA"/>
    <property type="match status" value="1"/>
</dbReference>
<dbReference type="Proteomes" id="UP000271031">
    <property type="component" value="Unassembled WGS sequence"/>
</dbReference>
<dbReference type="FunFam" id="3.90.76.10:FF:000001">
    <property type="entry name" value="Oligopeptide ABC transporter substrate-binding protein"/>
    <property type="match status" value="1"/>
</dbReference>
<evidence type="ECO:0000256" key="2">
    <source>
        <dbReference type="ARBA" id="ARBA00005695"/>
    </source>
</evidence>
<keyword evidence="9" id="KW-1185">Reference proteome</keyword>
<dbReference type="OrthoDB" id="9801912at2"/>
<dbReference type="Gene3D" id="3.40.190.10">
    <property type="entry name" value="Periplasmic binding protein-like II"/>
    <property type="match status" value="1"/>
</dbReference>
<dbReference type="Gene3D" id="3.90.76.10">
    <property type="entry name" value="Dipeptide-binding Protein, Domain 1"/>
    <property type="match status" value="1"/>
</dbReference>
<evidence type="ECO:0000256" key="1">
    <source>
        <dbReference type="ARBA" id="ARBA00004196"/>
    </source>
</evidence>
<dbReference type="AlphaFoldDB" id="A0A3M8D9M8"/>
<dbReference type="InterPro" id="IPR030678">
    <property type="entry name" value="Peptide/Ni-bd"/>
</dbReference>
<feature type="region of interest" description="Disordered" evidence="6">
    <location>
        <begin position="8"/>
        <end position="38"/>
    </location>
</feature>
<evidence type="ECO:0000256" key="4">
    <source>
        <dbReference type="ARBA" id="ARBA00022729"/>
    </source>
</evidence>
<protein>
    <submittedName>
        <fullName evidence="8">Peptide ABC transporter substrate-binding protein</fullName>
    </submittedName>
</protein>
<evidence type="ECO:0000313" key="8">
    <source>
        <dbReference type="EMBL" id="RNB84754.1"/>
    </source>
</evidence>
<dbReference type="InterPro" id="IPR000914">
    <property type="entry name" value="SBP_5_dom"/>
</dbReference>
<comment type="similarity">
    <text evidence="2">Belongs to the bacterial solute-binding protein 5 family.</text>
</comment>
<proteinExistence type="inferred from homology"/>
<dbReference type="GO" id="GO:1904680">
    <property type="term" value="F:peptide transmembrane transporter activity"/>
    <property type="evidence" value="ECO:0007669"/>
    <property type="project" value="TreeGrafter"/>
</dbReference>
<accession>A0A3M8D9M8</accession>
<dbReference type="RefSeq" id="WP_122920036.1">
    <property type="nucleotide sequence ID" value="NZ_RHHQ01000017.1"/>
</dbReference>
<comment type="subcellular location">
    <subcellularLocation>
        <location evidence="1">Cell envelope</location>
    </subcellularLocation>
</comment>
<evidence type="ECO:0000313" key="9">
    <source>
        <dbReference type="Proteomes" id="UP000271031"/>
    </source>
</evidence>
<dbReference type="FunFam" id="3.10.105.10:FF:000001">
    <property type="entry name" value="Oligopeptide ABC transporter, oligopeptide-binding protein"/>
    <property type="match status" value="1"/>
</dbReference>
<dbReference type="Gene3D" id="3.10.105.10">
    <property type="entry name" value="Dipeptide-binding Protein, Domain 3"/>
    <property type="match status" value="1"/>
</dbReference>
<dbReference type="PANTHER" id="PTHR30290">
    <property type="entry name" value="PERIPLASMIC BINDING COMPONENT OF ABC TRANSPORTER"/>
    <property type="match status" value="1"/>
</dbReference>
<sequence>MVIAIVTGCANPNQPTAEGEGSSTSNSVSTPTEKSQGPQILKTNLLSEPPSVDPALAEDVTSMAIVRAAFDGLTRKDKNGKLMNSVAEKVDASKDMMTYTFKLRDTKWSNGDPVTAQDFEFAWKRALDPKTASPRANQLYFIKNGEKANRGEVGIDQVGVKAQDDKTLVVTLEKPTPYFLELTSDFIYYPVNKKVVTSNPKWAMEAATLLGNGPFKMETWNHKSNLVLVKNDQYWDKNAVNLEKLDFSIINDENTALSMFDNGEFNWLGSPLSFLPVDAIPELKSAGKLTTQPVAATYWYEFNTEKPPFSNASIRKAFAYAINRQEIVDNITQTNEVPAFGLVPSSMSLKPDGYFTDNQDESAKNMLEKGMKELGIKELPPITLSFNTAETHKKIAEAIQAQWKRVLGVEVKLENKEFKVFLEDLHQGNFQIGRLGSSASINDPIEFLKIFKDKNESNMSRWENPRYKELLNKSDFEQDPDKRRAILQEAESLLMDEMPIAPIYYYSMSWVKNDHVKGPIVDNLAKVDFKWVSIE</sequence>
<comment type="caution">
    <text evidence="8">The sequence shown here is derived from an EMBL/GenBank/DDBJ whole genome shotgun (WGS) entry which is preliminary data.</text>
</comment>
<gene>
    <name evidence="8" type="ORF">EDM56_21675</name>
</gene>
<evidence type="ECO:0000256" key="6">
    <source>
        <dbReference type="SAM" id="MobiDB-lite"/>
    </source>
</evidence>
<feature type="domain" description="Solute-binding protein family 5" evidence="7">
    <location>
        <begin position="83"/>
        <end position="457"/>
    </location>
</feature>
<feature type="compositionally biased region" description="Polar residues" evidence="6">
    <location>
        <begin position="10"/>
        <end position="38"/>
    </location>
</feature>
<dbReference type="InterPro" id="IPR039424">
    <property type="entry name" value="SBP_5"/>
</dbReference>
<evidence type="ECO:0000259" key="7">
    <source>
        <dbReference type="Pfam" id="PF00496"/>
    </source>
</evidence>
<keyword evidence="4" id="KW-0732">Signal</keyword>
<organism evidence="8 9">
    <name type="scientific">Brevibacillus fluminis</name>
    <dbReference type="NCBI Taxonomy" id="511487"/>
    <lineage>
        <taxon>Bacteria</taxon>
        <taxon>Bacillati</taxon>
        <taxon>Bacillota</taxon>
        <taxon>Bacilli</taxon>
        <taxon>Bacillales</taxon>
        <taxon>Paenibacillaceae</taxon>
        <taxon>Brevibacillus</taxon>
    </lineage>
</organism>
<dbReference type="CDD" id="cd08504">
    <property type="entry name" value="PBP2_OppA"/>
    <property type="match status" value="1"/>
</dbReference>
<dbReference type="EMBL" id="RHHQ01000017">
    <property type="protein sequence ID" value="RNB84754.1"/>
    <property type="molecule type" value="Genomic_DNA"/>
</dbReference>
<keyword evidence="5" id="KW-0653">Protein transport</keyword>
<dbReference type="GO" id="GO:0043190">
    <property type="term" value="C:ATP-binding cassette (ABC) transporter complex"/>
    <property type="evidence" value="ECO:0007669"/>
    <property type="project" value="InterPro"/>
</dbReference>
<dbReference type="GO" id="GO:0030288">
    <property type="term" value="C:outer membrane-bounded periplasmic space"/>
    <property type="evidence" value="ECO:0007669"/>
    <property type="project" value="UniProtKB-ARBA"/>
</dbReference>
<reference evidence="8 9" key="1">
    <citation type="submission" date="2018-10" db="EMBL/GenBank/DDBJ databases">
        <title>Phylogenomics of Brevibacillus.</title>
        <authorList>
            <person name="Dunlap C."/>
        </authorList>
    </citation>
    <scope>NUCLEOTIDE SEQUENCE [LARGE SCALE GENOMIC DNA]</scope>
    <source>
        <strain evidence="8 9">JCM 15716</strain>
    </source>
</reference>
<evidence type="ECO:0000256" key="3">
    <source>
        <dbReference type="ARBA" id="ARBA00022448"/>
    </source>
</evidence>
<dbReference type="PANTHER" id="PTHR30290:SF79">
    <property type="entry name" value="DIPEPTIDE-BINDING PROTEIN DPPE"/>
    <property type="match status" value="1"/>
</dbReference>
<name>A0A3M8D9M8_9BACL</name>
<keyword evidence="3" id="KW-0813">Transport</keyword>
<keyword evidence="5" id="KW-0571">Peptide transport</keyword>
<dbReference type="GO" id="GO:0015833">
    <property type="term" value="P:peptide transport"/>
    <property type="evidence" value="ECO:0007669"/>
    <property type="project" value="UniProtKB-KW"/>
</dbReference>